<dbReference type="Gene3D" id="1.25.40.20">
    <property type="entry name" value="Ankyrin repeat-containing domain"/>
    <property type="match status" value="2"/>
</dbReference>
<dbReference type="AlphaFoldDB" id="A0A915L381"/>
<dbReference type="Pfam" id="PF12796">
    <property type="entry name" value="Ank_2"/>
    <property type="match status" value="1"/>
</dbReference>
<evidence type="ECO:0000313" key="4">
    <source>
        <dbReference type="Proteomes" id="UP000887565"/>
    </source>
</evidence>
<evidence type="ECO:0000256" key="1">
    <source>
        <dbReference type="ARBA" id="ARBA00022737"/>
    </source>
</evidence>
<keyword evidence="1" id="KW-0677">Repeat</keyword>
<protein>
    <submittedName>
        <fullName evidence="5">Uncharacterized protein</fullName>
    </submittedName>
</protein>
<dbReference type="InterPro" id="IPR036770">
    <property type="entry name" value="Ankyrin_rpt-contain_sf"/>
</dbReference>
<dbReference type="Pfam" id="PF00023">
    <property type="entry name" value="Ank"/>
    <property type="match status" value="1"/>
</dbReference>
<evidence type="ECO:0000313" key="5">
    <source>
        <dbReference type="WBParaSite" id="nRc.2.0.1.t45528-RA"/>
    </source>
</evidence>
<dbReference type="SMART" id="SM00248">
    <property type="entry name" value="ANK"/>
    <property type="match status" value="3"/>
</dbReference>
<proteinExistence type="predicted"/>
<name>A0A915L381_ROMCU</name>
<organism evidence="4 5">
    <name type="scientific">Romanomermis culicivorax</name>
    <name type="common">Nematode worm</name>
    <dbReference type="NCBI Taxonomy" id="13658"/>
    <lineage>
        <taxon>Eukaryota</taxon>
        <taxon>Metazoa</taxon>
        <taxon>Ecdysozoa</taxon>
        <taxon>Nematoda</taxon>
        <taxon>Enoplea</taxon>
        <taxon>Dorylaimia</taxon>
        <taxon>Mermithida</taxon>
        <taxon>Mermithoidea</taxon>
        <taxon>Mermithidae</taxon>
        <taxon>Romanomermis</taxon>
    </lineage>
</organism>
<keyword evidence="4" id="KW-1185">Reference proteome</keyword>
<dbReference type="PROSITE" id="PS50297">
    <property type="entry name" value="ANK_REP_REGION"/>
    <property type="match status" value="2"/>
</dbReference>
<dbReference type="PROSITE" id="PS50088">
    <property type="entry name" value="ANK_REPEAT"/>
    <property type="match status" value="2"/>
</dbReference>
<dbReference type="WBParaSite" id="nRc.2.0.1.t45528-RA">
    <property type="protein sequence ID" value="nRc.2.0.1.t45528-RA"/>
    <property type="gene ID" value="nRc.2.0.1.g45528"/>
</dbReference>
<dbReference type="InterPro" id="IPR002110">
    <property type="entry name" value="Ankyrin_rpt"/>
</dbReference>
<dbReference type="PANTHER" id="PTHR24171">
    <property type="entry name" value="ANKYRIN REPEAT DOMAIN-CONTAINING PROTEIN 39-RELATED"/>
    <property type="match status" value="1"/>
</dbReference>
<feature type="repeat" description="ANK" evidence="3">
    <location>
        <begin position="65"/>
        <end position="97"/>
    </location>
</feature>
<keyword evidence="2 3" id="KW-0040">ANK repeat</keyword>
<accession>A0A915L381</accession>
<sequence>MYIYQMWFILQRIQKSFSLSERLIRVIRRSTPQMTPFTLLGDGRFISDTIENLIAEGVDVNCSSGDLLPLHCACHVGDILCVKILLRNGAKANLRDGYNRTALHYAAEKCASCVGLLLNYDADVNKQDGDGRSPLHYAAWKNKSLCALRLLEAGADPNASDSRLDTPLCYAASKGKFNDAI</sequence>
<dbReference type="PANTHER" id="PTHR24171:SF9">
    <property type="entry name" value="ANKYRIN REPEAT DOMAIN-CONTAINING PROTEIN 39"/>
    <property type="match status" value="1"/>
</dbReference>
<feature type="repeat" description="ANK" evidence="3">
    <location>
        <begin position="130"/>
        <end position="162"/>
    </location>
</feature>
<reference evidence="5" key="1">
    <citation type="submission" date="2022-11" db="UniProtKB">
        <authorList>
            <consortium name="WormBaseParasite"/>
        </authorList>
    </citation>
    <scope>IDENTIFICATION</scope>
</reference>
<evidence type="ECO:0000256" key="3">
    <source>
        <dbReference type="PROSITE-ProRule" id="PRU00023"/>
    </source>
</evidence>
<dbReference type="OMA" id="NCKANHR"/>
<dbReference type="SUPFAM" id="SSF48403">
    <property type="entry name" value="Ankyrin repeat"/>
    <property type="match status" value="1"/>
</dbReference>
<dbReference type="Proteomes" id="UP000887565">
    <property type="component" value="Unplaced"/>
</dbReference>
<evidence type="ECO:0000256" key="2">
    <source>
        <dbReference type="ARBA" id="ARBA00023043"/>
    </source>
</evidence>